<sequence length="58" mass="6801">MKNYREAFKSKQVIVLSIQYFMWSIRVYGFVMWLPSIIKQASSMDIVATGWLSAGPYY</sequence>
<dbReference type="EMBL" id="JAGTPW010000012">
    <property type="protein sequence ID" value="MBR8644569.1"/>
    <property type="molecule type" value="Genomic_DNA"/>
</dbReference>
<dbReference type="Gene3D" id="1.20.1250.20">
    <property type="entry name" value="MFS general substrate transporter like domains"/>
    <property type="match status" value="1"/>
</dbReference>
<protein>
    <recommendedName>
        <fullName evidence="4">MFS transporter</fullName>
    </recommendedName>
</protein>
<dbReference type="AlphaFoldDB" id="A0A941FKQ9"/>
<dbReference type="SUPFAM" id="SSF103473">
    <property type="entry name" value="MFS general substrate transporter"/>
    <property type="match status" value="1"/>
</dbReference>
<dbReference type="Proteomes" id="UP000680045">
    <property type="component" value="Unassembled WGS sequence"/>
</dbReference>
<name>A0A941FKQ9_9BACI</name>
<dbReference type="InterPro" id="IPR036259">
    <property type="entry name" value="MFS_trans_sf"/>
</dbReference>
<keyword evidence="1" id="KW-0472">Membrane</keyword>
<keyword evidence="1" id="KW-0812">Transmembrane</keyword>
<reference evidence="2" key="1">
    <citation type="submission" date="2021-04" db="EMBL/GenBank/DDBJ databases">
        <title>Whole genome sequencing of Enterococci isolates from hospitalized patients.</title>
        <authorList>
            <person name="Ogoti B.M."/>
            <person name="Onyambu F.G."/>
        </authorList>
    </citation>
    <scope>NUCLEOTIDE SEQUENCE</scope>
    <source>
        <strain evidence="2">242</strain>
    </source>
</reference>
<evidence type="ECO:0000256" key="1">
    <source>
        <dbReference type="SAM" id="Phobius"/>
    </source>
</evidence>
<comment type="caution">
    <text evidence="2">The sequence shown here is derived from an EMBL/GenBank/DDBJ whole genome shotgun (WGS) entry which is preliminary data.</text>
</comment>
<organism evidence="2 3">
    <name type="scientific">Peribacillus frigoritolerans</name>
    <dbReference type="NCBI Taxonomy" id="450367"/>
    <lineage>
        <taxon>Bacteria</taxon>
        <taxon>Bacillati</taxon>
        <taxon>Bacillota</taxon>
        <taxon>Bacilli</taxon>
        <taxon>Bacillales</taxon>
        <taxon>Bacillaceae</taxon>
        <taxon>Peribacillus</taxon>
    </lineage>
</organism>
<accession>A0A941FKQ9</accession>
<evidence type="ECO:0000313" key="3">
    <source>
        <dbReference type="Proteomes" id="UP000680045"/>
    </source>
</evidence>
<proteinExistence type="predicted"/>
<feature type="transmembrane region" description="Helical" evidence="1">
    <location>
        <begin position="12"/>
        <end position="34"/>
    </location>
</feature>
<evidence type="ECO:0000313" key="2">
    <source>
        <dbReference type="EMBL" id="MBR8644569.1"/>
    </source>
</evidence>
<keyword evidence="1" id="KW-1133">Transmembrane helix</keyword>
<evidence type="ECO:0008006" key="4">
    <source>
        <dbReference type="Google" id="ProtNLM"/>
    </source>
</evidence>
<gene>
    <name evidence="2" type="ORF">KEH51_08635</name>
</gene>